<reference evidence="13" key="1">
    <citation type="submission" date="2017-05" db="EMBL/GenBank/DDBJ databases">
        <authorList>
            <person name="Song R."/>
            <person name="Chenine A.L."/>
            <person name="Ruprecht R.M."/>
        </authorList>
    </citation>
    <scope>NUCLEOTIDE SEQUENCE [LARGE SCALE GENOMIC DNA]</scope>
</reference>
<feature type="region of interest" description="Disordered" evidence="9">
    <location>
        <begin position="239"/>
        <end position="341"/>
    </location>
</feature>
<dbReference type="EMBL" id="LT854265">
    <property type="protein sequence ID" value="SMR62028.1"/>
    <property type="molecule type" value="Genomic_DNA"/>
</dbReference>
<feature type="region of interest" description="Disordered" evidence="9">
    <location>
        <begin position="22"/>
        <end position="56"/>
    </location>
</feature>
<keyword evidence="6" id="KW-0694">RNA-binding</keyword>
<dbReference type="GO" id="GO:0030422">
    <property type="term" value="P:siRNA processing"/>
    <property type="evidence" value="ECO:0007669"/>
    <property type="project" value="TreeGrafter"/>
</dbReference>
<dbReference type="InterPro" id="IPR057596">
    <property type="entry name" value="RDRP_core"/>
</dbReference>
<protein>
    <recommendedName>
        <fullName evidence="2">RNA-directed RNA polymerase</fullName>
        <ecNumber evidence="2">2.7.7.48</ecNumber>
    </recommendedName>
</protein>
<feature type="compositionally biased region" description="Acidic residues" evidence="9">
    <location>
        <begin position="1745"/>
        <end position="1760"/>
    </location>
</feature>
<feature type="domain" description="RDRP C-terminal head" evidence="11">
    <location>
        <begin position="1398"/>
        <end position="1541"/>
    </location>
</feature>
<feature type="compositionally biased region" description="Low complexity" evidence="9">
    <location>
        <begin position="1665"/>
        <end position="1682"/>
    </location>
</feature>
<evidence type="ECO:0000256" key="6">
    <source>
        <dbReference type="ARBA" id="ARBA00022884"/>
    </source>
</evidence>
<feature type="compositionally biased region" description="Basic residues" evidence="9">
    <location>
        <begin position="374"/>
        <end position="383"/>
    </location>
</feature>
<feature type="compositionally biased region" description="Basic and acidic residues" evidence="9">
    <location>
        <begin position="22"/>
        <end position="36"/>
    </location>
</feature>
<keyword evidence="3" id="KW-0696">RNA-directed RNA polymerase</keyword>
<name>A0A2H1H8A9_ZYMTR</name>
<keyword evidence="4" id="KW-0808">Transferase</keyword>
<dbReference type="InterPro" id="IPR058752">
    <property type="entry name" value="RDRP_C_head"/>
</dbReference>
<sequence>MRIGDLANGLSVACKEKAVTKVDAEEEKTNEKENRIGIEGAKTNSSMDHEEDEKTNRVEAVLDSRDKETRMSTVNEEDDVFGNDIAEEAVGKRTQKAGTCARDVHPHLSHMMERDLDLLNNYLTALLNITFPSTDIQLTTSRGVCASVNTITTTNANTSTDLRTGVGIGKRTFTSFTVSSNLDLNIEEAIAKESAKNKGKSLQDHHKQTQHRQDRQRARGRKAAAIRQKGAMEFQTLITGSGNRQPENGLNGHEPQGTAASPGSGGGERQSTPTRTDSPQNPSRASPMSRMATPPHMRSLSGSSNPAQNTSVHTRSHPVTPPGSGQGTPPGSRSQTPTPVGGAAQWLSVASALAPNSRNQNHNSRNNTPNRNRNNNHNRHNSQRPRSPMNKLELKIDLVGIPLRWTTFDVHQLMMPYGNVSYIALRNPQTLHQKAVVFFRPAPADVSWAGTSIPMNGPNGQVELFRTYNNTDRVTQMYYNPEGSRSYPMNTLLSVKDMKMGVMRSEDEMLVLHSIAAKGTQMMLDLREKTLQLSFAIRTRTTGKDGAPKEVDRSFKISIDMVLLHKMHLVHGSDGCTSLVITTDFPSITTRKTTNIRATHNVKQSEWKEEWSDFRQTDVDQNPMRRSSAIQIRKSGCIIDTGRWRTYKITFAGDVASSEAFLDVLQALRDHNVVLETQEDLTFNEVPPESLWKWQEALAPPKVAGEAVSSLFDMLQSHLAFSVHYQLEVCISVGALHESNIDRAFLQRLSTIETVRAVKMLEKIADEGKRIYKPSDIFSLHNRVSVVEKKRPAYCTKIPAANITPTTIYFATPVLETSNRVVRNYKKYEDRFMRVKFTDEKHKGQLQSQDGQAMNEVFSRIKQAMTHGIRVADRHYEFLAFGNAQFREHGAYFFASTPDLNANMIRQWMGNFTQIKNVAKYISRLGQCYTTTRAIPHSVNVERIPDVERNGYCFTDGVGKISPLLARMVADHFRLDNCPSVYQFRMAGCKGVLAVDPSLKGMTVQIRPSQEKFPAEFHGLEICKMSQFSAANLNVQLILVMSSLGVPDNVFVNKYRDMLADLALAMTDEEMALKLLQKNIDFNQMTIYLATIILDGFMATKDPFTISCLRLWRSWNLKYLKEKARVFVDQGAFVFGVTDETGTLQGQFDGFKTDEGDMAVPPTLPQIFLQIPDPNAKGGYTVIQGPCLFARNPSLHPGDIRMVEAVDVPALHHLKDCVVLPQTGDRDLANMCSGGDLDGDDYLICWDADLFPPVSEWNYPPMDYTAPPPVLSTGPVTVDDMTSFFVNYIKNNKLGQIASHHRFWADKEDDGVKNEKCLQLANLHSLAVDYVKTGVPATLPVELKVKARPHWAEARGQSYTSRKVLGQLYDEVKLDNFQPAWELPFDARILTADTPTPELIAGATEVKAEYDETMRRIMKQYGITNEFEVFTTFVQSHHNDINDYKFYEKIGEVSMNLRDQFKEICYTKAGTDSVQREWSKLKPFLIAMYTVTADQVTAVVASSHETVERGGRQVPKMSLTFATVPLMSFPWIFASELGRIANGRDDPAYHHIGATPRPTLPKKVGKGKQALADLIGEGEVLPDLPHIKVEDRVLGRGQVLDLYHGDQPRAPVDMAMDEEMHALMRETRTGGHVEGVQAHTTGHPQGQPADEATEAPSSPINVQLTTTAPPAAPHAAARTAVPSPENSMPAAAVRAQTLSDPPLSAPEPAATPQAPAQVNNVGEAASGSPQLTMNSTSPAHAQTDVADEEDGEEVELELSLEDNPSRNWMMEEGEESD</sequence>
<feature type="compositionally biased region" description="Polar residues" evidence="9">
    <location>
        <begin position="1727"/>
        <end position="1740"/>
    </location>
</feature>
<evidence type="ECO:0000256" key="9">
    <source>
        <dbReference type="SAM" id="MobiDB-lite"/>
    </source>
</evidence>
<dbReference type="Pfam" id="PF26253">
    <property type="entry name" value="RdRP_head"/>
    <property type="match status" value="1"/>
</dbReference>
<feature type="domain" description="RDRP core" evidence="10">
    <location>
        <begin position="803"/>
        <end position="1372"/>
    </location>
</feature>
<evidence type="ECO:0000259" key="11">
    <source>
        <dbReference type="Pfam" id="PF26253"/>
    </source>
</evidence>
<feature type="region of interest" description="Disordered" evidence="9">
    <location>
        <begin position="355"/>
        <end position="390"/>
    </location>
</feature>
<dbReference type="GO" id="GO:0003723">
    <property type="term" value="F:RNA binding"/>
    <property type="evidence" value="ECO:0007669"/>
    <property type="project" value="UniProtKB-KW"/>
</dbReference>
<feature type="compositionally biased region" description="Polar residues" evidence="9">
    <location>
        <begin position="239"/>
        <end position="248"/>
    </location>
</feature>
<dbReference type="InterPro" id="IPR007855">
    <property type="entry name" value="RDRP"/>
</dbReference>
<dbReference type="EC" id="2.7.7.48" evidence="2"/>
<comment type="similarity">
    <text evidence="1">Belongs to the RdRP family.</text>
</comment>
<accession>A0A2H1H8A9</accession>
<evidence type="ECO:0000313" key="12">
    <source>
        <dbReference type="EMBL" id="SMR62028.1"/>
    </source>
</evidence>
<keyword evidence="5" id="KW-0548">Nucleotidyltransferase</keyword>
<evidence type="ECO:0000256" key="7">
    <source>
        <dbReference type="ARBA" id="ARBA00023158"/>
    </source>
</evidence>
<comment type="catalytic activity">
    <reaction evidence="8">
        <text>RNA(n) + a ribonucleoside 5'-triphosphate = RNA(n+1) + diphosphate</text>
        <dbReference type="Rhea" id="RHEA:21248"/>
        <dbReference type="Rhea" id="RHEA-COMP:14527"/>
        <dbReference type="Rhea" id="RHEA-COMP:17342"/>
        <dbReference type="ChEBI" id="CHEBI:33019"/>
        <dbReference type="ChEBI" id="CHEBI:61557"/>
        <dbReference type="ChEBI" id="CHEBI:140395"/>
        <dbReference type="EC" id="2.7.7.48"/>
    </reaction>
</comment>
<evidence type="ECO:0000256" key="3">
    <source>
        <dbReference type="ARBA" id="ARBA00022484"/>
    </source>
</evidence>
<evidence type="ECO:0000259" key="10">
    <source>
        <dbReference type="Pfam" id="PF05183"/>
    </source>
</evidence>
<proteinExistence type="inferred from homology"/>
<evidence type="ECO:0000256" key="5">
    <source>
        <dbReference type="ARBA" id="ARBA00022695"/>
    </source>
</evidence>
<dbReference type="PANTHER" id="PTHR23079">
    <property type="entry name" value="RNA-DEPENDENT RNA POLYMERASE"/>
    <property type="match status" value="1"/>
</dbReference>
<feature type="region of interest" description="Disordered" evidence="9">
    <location>
        <begin position="1635"/>
        <end position="1777"/>
    </location>
</feature>
<gene>
    <name evidence="12" type="ORF">ZT1E4_G11341</name>
</gene>
<keyword evidence="7" id="KW-0943">RNA-mediated gene silencing</keyword>
<feature type="compositionally biased region" description="Polar residues" evidence="9">
    <location>
        <begin position="1655"/>
        <end position="1664"/>
    </location>
</feature>
<dbReference type="GO" id="GO:0031380">
    <property type="term" value="C:nuclear RNA-directed RNA polymerase complex"/>
    <property type="evidence" value="ECO:0007669"/>
    <property type="project" value="TreeGrafter"/>
</dbReference>
<feature type="compositionally biased region" description="Polar residues" evidence="9">
    <location>
        <begin position="300"/>
        <end position="313"/>
    </location>
</feature>
<dbReference type="GO" id="GO:0003968">
    <property type="term" value="F:RNA-directed RNA polymerase activity"/>
    <property type="evidence" value="ECO:0007669"/>
    <property type="project" value="UniProtKB-KW"/>
</dbReference>
<evidence type="ECO:0000313" key="13">
    <source>
        <dbReference type="Proteomes" id="UP000245764"/>
    </source>
</evidence>
<dbReference type="Pfam" id="PF05183">
    <property type="entry name" value="RdRP"/>
    <property type="match status" value="1"/>
</dbReference>
<feature type="compositionally biased region" description="Basic and acidic residues" evidence="9">
    <location>
        <begin position="195"/>
        <end position="217"/>
    </location>
</feature>
<feature type="compositionally biased region" description="Polar residues" evidence="9">
    <location>
        <begin position="269"/>
        <end position="286"/>
    </location>
</feature>
<feature type="compositionally biased region" description="Low complexity" evidence="9">
    <location>
        <begin position="355"/>
        <end position="373"/>
    </location>
</feature>
<feature type="region of interest" description="Disordered" evidence="9">
    <location>
        <begin position="195"/>
        <end position="226"/>
    </location>
</feature>
<feature type="compositionally biased region" description="Low complexity" evidence="9">
    <location>
        <begin position="1706"/>
        <end position="1717"/>
    </location>
</feature>
<organism evidence="12 13">
    <name type="scientific">Zymoseptoria tritici ST99CH_1E4</name>
    <dbReference type="NCBI Taxonomy" id="1276532"/>
    <lineage>
        <taxon>Eukaryota</taxon>
        <taxon>Fungi</taxon>
        <taxon>Dikarya</taxon>
        <taxon>Ascomycota</taxon>
        <taxon>Pezizomycotina</taxon>
        <taxon>Dothideomycetes</taxon>
        <taxon>Dothideomycetidae</taxon>
        <taxon>Mycosphaerellales</taxon>
        <taxon>Mycosphaerellaceae</taxon>
        <taxon>Zymoseptoria</taxon>
    </lineage>
</organism>
<dbReference type="PANTHER" id="PTHR23079:SF55">
    <property type="entry name" value="RNA-DIRECTED RNA POLYMERASE"/>
    <property type="match status" value="1"/>
</dbReference>
<evidence type="ECO:0000256" key="1">
    <source>
        <dbReference type="ARBA" id="ARBA00005762"/>
    </source>
</evidence>
<dbReference type="Proteomes" id="UP000245764">
    <property type="component" value="Chromosome 13"/>
</dbReference>
<evidence type="ECO:0000256" key="8">
    <source>
        <dbReference type="ARBA" id="ARBA00048744"/>
    </source>
</evidence>
<evidence type="ECO:0000256" key="4">
    <source>
        <dbReference type="ARBA" id="ARBA00022679"/>
    </source>
</evidence>
<evidence type="ECO:0000256" key="2">
    <source>
        <dbReference type="ARBA" id="ARBA00012494"/>
    </source>
</evidence>